<dbReference type="InterPro" id="IPR036821">
    <property type="entry name" value="Peptide_deformylase_sf"/>
</dbReference>
<proteinExistence type="inferred from homology"/>
<dbReference type="PIRSF" id="PIRSF004749">
    <property type="entry name" value="Pep_def"/>
    <property type="match status" value="1"/>
</dbReference>
<dbReference type="NCBIfam" id="TIGR00079">
    <property type="entry name" value="pept_deformyl"/>
    <property type="match status" value="1"/>
</dbReference>
<evidence type="ECO:0000313" key="3">
    <source>
        <dbReference type="EMBL" id="OHA96510.1"/>
    </source>
</evidence>
<dbReference type="HAMAP" id="MF_00163">
    <property type="entry name" value="Pep_deformylase"/>
    <property type="match status" value="1"/>
</dbReference>
<dbReference type="CDD" id="cd00487">
    <property type="entry name" value="Pep_deformylase"/>
    <property type="match status" value="1"/>
</dbReference>
<dbReference type="NCBIfam" id="NF001159">
    <property type="entry name" value="PRK00150.1-3"/>
    <property type="match status" value="1"/>
</dbReference>
<dbReference type="AlphaFoldDB" id="A0A1G2TGU5"/>
<dbReference type="GO" id="GO:0006412">
    <property type="term" value="P:translation"/>
    <property type="evidence" value="ECO:0007669"/>
    <property type="project" value="UniProtKB-UniRule"/>
</dbReference>
<comment type="cofactor">
    <cofactor evidence="2">
        <name>Fe(2+)</name>
        <dbReference type="ChEBI" id="CHEBI:29033"/>
    </cofactor>
    <text evidence="2">Binds 1 Fe(2+) ion.</text>
</comment>
<comment type="function">
    <text evidence="2">Removes the formyl group from the N-terminal Met of newly synthesized proteins. Requires at least a dipeptide for an efficient rate of reaction. N-terminal L-methionine is a prerequisite for activity but the enzyme has broad specificity at other positions.</text>
</comment>
<dbReference type="Proteomes" id="UP000177279">
    <property type="component" value="Unassembled WGS sequence"/>
</dbReference>
<dbReference type="SUPFAM" id="SSF56420">
    <property type="entry name" value="Peptide deformylase"/>
    <property type="match status" value="1"/>
</dbReference>
<feature type="binding site" evidence="2">
    <location>
        <position position="141"/>
    </location>
    <ligand>
        <name>Fe cation</name>
        <dbReference type="ChEBI" id="CHEBI:24875"/>
    </ligand>
</feature>
<dbReference type="PANTHER" id="PTHR10458:SF22">
    <property type="entry name" value="PEPTIDE DEFORMYLASE"/>
    <property type="match status" value="1"/>
</dbReference>
<dbReference type="InterPro" id="IPR023635">
    <property type="entry name" value="Peptide_deformylase"/>
</dbReference>
<keyword evidence="2" id="KW-0378">Hydrolase</keyword>
<feature type="binding site" evidence="2">
    <location>
        <position position="145"/>
    </location>
    <ligand>
        <name>Fe cation</name>
        <dbReference type="ChEBI" id="CHEBI:24875"/>
    </ligand>
</feature>
<sequence>MKNEKLILNRSAKVLRQKALPVPLKDIGTKKLGDIIAKMKNAVRAEEDGVAIAAPQVGAGLRLFIVKGGVLPRYENDRVFINPEIVKISRKKQKVEEGCLSVRWLYGVVERHEKITITAWDEKGRKQTIGASGLLSQIFQHEIDHLDGILFTDKAENVRDLPPLENKDAEN</sequence>
<accession>A0A1G2TGU5</accession>
<keyword evidence="2" id="KW-0408">Iron</keyword>
<gene>
    <name evidence="2" type="primary">def</name>
    <name evidence="3" type="ORF">A3D49_01375</name>
</gene>
<dbReference type="EMBL" id="MHVS01000005">
    <property type="protein sequence ID" value="OHA96510.1"/>
    <property type="molecule type" value="Genomic_DNA"/>
</dbReference>
<dbReference type="GO" id="GO:0046872">
    <property type="term" value="F:metal ion binding"/>
    <property type="evidence" value="ECO:0007669"/>
    <property type="project" value="UniProtKB-KW"/>
</dbReference>
<dbReference type="GO" id="GO:0042586">
    <property type="term" value="F:peptide deformylase activity"/>
    <property type="evidence" value="ECO:0007669"/>
    <property type="project" value="UniProtKB-UniRule"/>
</dbReference>
<comment type="catalytic activity">
    <reaction evidence="2">
        <text>N-terminal N-formyl-L-methionyl-[peptide] + H2O = N-terminal L-methionyl-[peptide] + formate</text>
        <dbReference type="Rhea" id="RHEA:24420"/>
        <dbReference type="Rhea" id="RHEA-COMP:10639"/>
        <dbReference type="Rhea" id="RHEA-COMP:10640"/>
        <dbReference type="ChEBI" id="CHEBI:15377"/>
        <dbReference type="ChEBI" id="CHEBI:15740"/>
        <dbReference type="ChEBI" id="CHEBI:49298"/>
        <dbReference type="ChEBI" id="CHEBI:64731"/>
        <dbReference type="EC" id="3.5.1.88"/>
    </reaction>
</comment>
<dbReference type="PANTHER" id="PTHR10458">
    <property type="entry name" value="PEPTIDE DEFORMYLASE"/>
    <property type="match status" value="1"/>
</dbReference>
<comment type="similarity">
    <text evidence="1 2">Belongs to the polypeptide deformylase family.</text>
</comment>
<feature type="active site" evidence="2">
    <location>
        <position position="142"/>
    </location>
</feature>
<organism evidence="3 4">
    <name type="scientific">Candidatus Zambryskibacteria bacterium RIFCSPHIGHO2_02_FULL_43_37</name>
    <dbReference type="NCBI Taxonomy" id="1802749"/>
    <lineage>
        <taxon>Bacteria</taxon>
        <taxon>Candidatus Zambryskiibacteriota</taxon>
    </lineage>
</organism>
<dbReference type="EC" id="3.5.1.88" evidence="2"/>
<dbReference type="Pfam" id="PF01327">
    <property type="entry name" value="Pep_deformylase"/>
    <property type="match status" value="1"/>
</dbReference>
<comment type="caution">
    <text evidence="3">The sequence shown here is derived from an EMBL/GenBank/DDBJ whole genome shotgun (WGS) entry which is preliminary data.</text>
</comment>
<protein>
    <recommendedName>
        <fullName evidence="2">Peptide deformylase</fullName>
        <shortName evidence="2">PDF</shortName>
        <ecNumber evidence="2">3.5.1.88</ecNumber>
    </recommendedName>
    <alternativeName>
        <fullName evidence="2">Polypeptide deformylase</fullName>
    </alternativeName>
</protein>
<feature type="binding site" evidence="2">
    <location>
        <position position="99"/>
    </location>
    <ligand>
        <name>Fe cation</name>
        <dbReference type="ChEBI" id="CHEBI:24875"/>
    </ligand>
</feature>
<evidence type="ECO:0000313" key="4">
    <source>
        <dbReference type="Proteomes" id="UP000177279"/>
    </source>
</evidence>
<dbReference type="Gene3D" id="3.90.45.10">
    <property type="entry name" value="Peptide deformylase"/>
    <property type="match status" value="1"/>
</dbReference>
<evidence type="ECO:0000256" key="2">
    <source>
        <dbReference type="HAMAP-Rule" id="MF_00163"/>
    </source>
</evidence>
<dbReference type="PRINTS" id="PR01576">
    <property type="entry name" value="PDEFORMYLASE"/>
</dbReference>
<keyword evidence="2" id="KW-0648">Protein biosynthesis</keyword>
<name>A0A1G2TGU5_9BACT</name>
<evidence type="ECO:0000256" key="1">
    <source>
        <dbReference type="ARBA" id="ARBA00010759"/>
    </source>
</evidence>
<keyword evidence="2" id="KW-0479">Metal-binding</keyword>
<reference evidence="3 4" key="1">
    <citation type="journal article" date="2016" name="Nat. Commun.">
        <title>Thousands of microbial genomes shed light on interconnected biogeochemical processes in an aquifer system.</title>
        <authorList>
            <person name="Anantharaman K."/>
            <person name="Brown C.T."/>
            <person name="Hug L.A."/>
            <person name="Sharon I."/>
            <person name="Castelle C.J."/>
            <person name="Probst A.J."/>
            <person name="Thomas B.C."/>
            <person name="Singh A."/>
            <person name="Wilkins M.J."/>
            <person name="Karaoz U."/>
            <person name="Brodie E.L."/>
            <person name="Williams K.H."/>
            <person name="Hubbard S.S."/>
            <person name="Banfield J.F."/>
        </authorList>
    </citation>
    <scope>NUCLEOTIDE SEQUENCE [LARGE SCALE GENOMIC DNA]</scope>
</reference>